<reference evidence="7" key="1">
    <citation type="submission" date="2017-09" db="EMBL/GenBank/DDBJ databases">
        <title>Contemporary evolution of a Lepidopteran species, Heliothis virescens, in response to modern agricultural practices.</title>
        <authorList>
            <person name="Fritz M.L."/>
            <person name="Deyonke A.M."/>
            <person name="Papanicolaou A."/>
            <person name="Micinski S."/>
            <person name="Westbrook J."/>
            <person name="Gould F."/>
        </authorList>
    </citation>
    <scope>NUCLEOTIDE SEQUENCE [LARGE SCALE GENOMIC DNA]</scope>
    <source>
        <strain evidence="7">HvINT-</strain>
        <tissue evidence="7">Whole body</tissue>
    </source>
</reference>
<feature type="transmembrane region" description="Helical" evidence="5">
    <location>
        <begin position="325"/>
        <end position="344"/>
    </location>
</feature>
<feature type="transmembrane region" description="Helical" evidence="5">
    <location>
        <begin position="389"/>
        <end position="407"/>
    </location>
</feature>
<feature type="transmembrane region" description="Helical" evidence="5">
    <location>
        <begin position="453"/>
        <end position="473"/>
    </location>
</feature>
<evidence type="ECO:0000256" key="4">
    <source>
        <dbReference type="ARBA" id="ARBA00023136"/>
    </source>
</evidence>
<feature type="transmembrane region" description="Helical" evidence="5">
    <location>
        <begin position="365"/>
        <end position="383"/>
    </location>
</feature>
<feature type="transmembrane region" description="Helical" evidence="5">
    <location>
        <begin position="112"/>
        <end position="139"/>
    </location>
</feature>
<feature type="transmembrane region" description="Helical" evidence="5">
    <location>
        <begin position="568"/>
        <end position="597"/>
    </location>
</feature>
<dbReference type="EMBL" id="NWSH01004149">
    <property type="protein sequence ID" value="PCG65423.1"/>
    <property type="molecule type" value="Genomic_DNA"/>
</dbReference>
<evidence type="ECO:0000256" key="1">
    <source>
        <dbReference type="ARBA" id="ARBA00004141"/>
    </source>
</evidence>
<proteinExistence type="predicted"/>
<feature type="transmembrane region" description="Helical" evidence="5">
    <location>
        <begin position="187"/>
        <end position="205"/>
    </location>
</feature>
<keyword evidence="2 5" id="KW-0812">Transmembrane</keyword>
<dbReference type="PANTHER" id="PTHR11814">
    <property type="entry name" value="SULFATE TRANSPORTER"/>
    <property type="match status" value="1"/>
</dbReference>
<feature type="domain" description="SLC26A/SulP transporter" evidence="6">
    <location>
        <begin position="39"/>
        <end position="423"/>
    </location>
</feature>
<accession>A0A2A4J208</accession>
<feature type="transmembrane region" description="Helical" evidence="5">
    <location>
        <begin position="419"/>
        <end position="447"/>
    </location>
</feature>
<evidence type="ECO:0000256" key="2">
    <source>
        <dbReference type="ARBA" id="ARBA00022692"/>
    </source>
</evidence>
<protein>
    <recommendedName>
        <fullName evidence="6">SLC26A/SulP transporter domain-containing protein</fullName>
    </recommendedName>
</protein>
<dbReference type="AlphaFoldDB" id="A0A2A4J208"/>
<dbReference type="InterPro" id="IPR011547">
    <property type="entry name" value="SLC26A/SulP_dom"/>
</dbReference>
<evidence type="ECO:0000313" key="7">
    <source>
        <dbReference type="EMBL" id="PCG65423.1"/>
    </source>
</evidence>
<dbReference type="InterPro" id="IPR001902">
    <property type="entry name" value="SLC26A/SulP_fam"/>
</dbReference>
<evidence type="ECO:0000259" key="6">
    <source>
        <dbReference type="Pfam" id="PF00916"/>
    </source>
</evidence>
<organism evidence="7">
    <name type="scientific">Heliothis virescens</name>
    <name type="common">Tobacco budworm moth</name>
    <dbReference type="NCBI Taxonomy" id="7102"/>
    <lineage>
        <taxon>Eukaryota</taxon>
        <taxon>Metazoa</taxon>
        <taxon>Ecdysozoa</taxon>
        <taxon>Arthropoda</taxon>
        <taxon>Hexapoda</taxon>
        <taxon>Insecta</taxon>
        <taxon>Pterygota</taxon>
        <taxon>Neoptera</taxon>
        <taxon>Endopterygota</taxon>
        <taxon>Lepidoptera</taxon>
        <taxon>Glossata</taxon>
        <taxon>Ditrysia</taxon>
        <taxon>Noctuoidea</taxon>
        <taxon>Noctuidae</taxon>
        <taxon>Heliothinae</taxon>
        <taxon>Heliothis</taxon>
    </lineage>
</organism>
<comment type="subcellular location">
    <subcellularLocation>
        <location evidence="1">Membrane</location>
        <topology evidence="1">Multi-pass membrane protein</topology>
    </subcellularLocation>
</comment>
<feature type="transmembrane region" description="Helical" evidence="5">
    <location>
        <begin position="617"/>
        <end position="637"/>
    </location>
</feature>
<keyword evidence="3 5" id="KW-1133">Transmembrane helix</keyword>
<keyword evidence="4 5" id="KW-0472">Membrane</keyword>
<feature type="transmembrane region" description="Helical" evidence="5">
    <location>
        <begin position="291"/>
        <end position="313"/>
    </location>
</feature>
<dbReference type="Pfam" id="PF00916">
    <property type="entry name" value="Sulfate_transp"/>
    <property type="match status" value="1"/>
</dbReference>
<dbReference type="STRING" id="7102.A0A2A4J208"/>
<sequence>MSSPFKLRSKRQTRCKRLLHKRLPITKWLPEYNSEKALADLIAGITVGLTVIPQALAYATLAGLSPQDGLYSSFMGCFVYIVFGSCKDITLGPTALLALMTHQQIQDRNPDYAVLLCFLSGVVQLGMGILHLGVLIDFISVPVTVGFTSATSVIIAVSQLKGLLGLQFKSGQFLDTVKKVITNIPNARIADSSLGISCIIILLVMRKMKDISLPPSQKGLKKTLWLLSTSRNAIVVIGCSLAAFLFEKYSTQPFKLTGTVKDGLPSLRLPPFSTTLEDGRQVSFIEMCSDLGSSIFIVPVIAVLGNVAIAKAFASGESVDATQELITLSFSNIFGSFAGAMPITGSFSRSAVNHASGVATQFGSIYTGILVLLALSLLTPYFYFIPKAALAAVVICAVIFMIEYEVVKPMWRSRRADLLPAFATFALCLSVGVELGILAGVAVNVILLLNASGFSYVLVTVGNSLYFPGVEYIRQYVERAAKKQAGVACPSLLTADMCCADFTAAKGICALSSSLACAASRSCCCRRAPASPPFQRRRLHVVVVLTHAELDSTYIVVKPMWRSRRADLLPAFATFALCLSVGVELGILAGVAVNVILLLYPSARPQLDAEIITNASGFSYVLVTVGNSLYFPGVEYIRQYVERAAKKQGGCSMPVVIDCRYVLGADFTAAKGICALSSLTGQIPLPILSNKEHTPPPKYDSLKQSDDDITEIVITEEQNSVPLLCKNGTRSHPSDANDT</sequence>
<feature type="transmembrane region" description="Helical" evidence="5">
    <location>
        <begin position="145"/>
        <end position="166"/>
    </location>
</feature>
<comment type="caution">
    <text evidence="7">The sequence shown here is derived from an EMBL/GenBank/DDBJ whole genome shotgun (WGS) entry which is preliminary data.</text>
</comment>
<evidence type="ECO:0000256" key="3">
    <source>
        <dbReference type="ARBA" id="ARBA00022989"/>
    </source>
</evidence>
<gene>
    <name evidence="7" type="ORF">B5V51_9227</name>
</gene>
<feature type="transmembrane region" description="Helical" evidence="5">
    <location>
        <begin position="225"/>
        <end position="246"/>
    </location>
</feature>
<name>A0A2A4J208_HELVI</name>
<dbReference type="GO" id="GO:0016020">
    <property type="term" value="C:membrane"/>
    <property type="evidence" value="ECO:0007669"/>
    <property type="project" value="UniProtKB-SubCell"/>
</dbReference>
<evidence type="ECO:0000256" key="5">
    <source>
        <dbReference type="SAM" id="Phobius"/>
    </source>
</evidence>
<feature type="transmembrane region" description="Helical" evidence="5">
    <location>
        <begin position="78"/>
        <end position="100"/>
    </location>
</feature>
<dbReference type="GO" id="GO:0055085">
    <property type="term" value="P:transmembrane transport"/>
    <property type="evidence" value="ECO:0007669"/>
    <property type="project" value="InterPro"/>
</dbReference>
<feature type="transmembrane region" description="Helical" evidence="5">
    <location>
        <begin position="37"/>
        <end position="58"/>
    </location>
</feature>